<dbReference type="Pfam" id="PF14375">
    <property type="entry name" value="Cys_rich_CWC"/>
    <property type="match status" value="1"/>
</dbReference>
<protein>
    <submittedName>
        <fullName evidence="1">Cysteine-rich CWC family protein</fullName>
    </submittedName>
</protein>
<dbReference type="RefSeq" id="WP_342405312.1">
    <property type="nucleotide sequence ID" value="NZ_JBCFXD010000002.1"/>
</dbReference>
<comment type="caution">
    <text evidence="1">The sequence shown here is derived from an EMBL/GenBank/DDBJ whole genome shotgun (WGS) entry which is preliminary data.</text>
</comment>
<sequence length="69" mass="7271">MTNIPDPSKCPICGQPNQCALSNPATATQQCWCFTAEIAPEARARISDDALNKACICQHCASGKPPANP</sequence>
<reference evidence="1 2" key="1">
    <citation type="submission" date="2024-04" db="EMBL/GenBank/DDBJ databases">
        <title>Draft Genome Sequence of Isolates Cultured from Underwater Hawaii Seamounts in the North Pacific Ocean.</title>
        <authorList>
            <person name="Sharma I."/>
            <person name="Darden B."/>
            <person name="Creggett J."/>
            <person name="Taylor S."/>
            <person name="Grant M.P."/>
            <person name="Scott J."/>
            <person name="Attles S."/>
            <person name="Walker S."/>
            <person name="Johnson G."/>
            <person name="St. Cloud C."/>
        </authorList>
    </citation>
    <scope>NUCLEOTIDE SEQUENCE [LARGE SCALE GENOMIC DNA]</scope>
    <source>
        <strain evidence="1 2">03GJ23</strain>
    </source>
</reference>
<dbReference type="Proteomes" id="UP001467669">
    <property type="component" value="Unassembled WGS sequence"/>
</dbReference>
<organism evidence="1 2">
    <name type="scientific">Stutzerimonas chloritidismutans</name>
    <name type="common">Pseudomonas chloritidismutans</name>
    <dbReference type="NCBI Taxonomy" id="203192"/>
    <lineage>
        <taxon>Bacteria</taxon>
        <taxon>Pseudomonadati</taxon>
        <taxon>Pseudomonadota</taxon>
        <taxon>Gammaproteobacteria</taxon>
        <taxon>Pseudomonadales</taxon>
        <taxon>Pseudomonadaceae</taxon>
        <taxon>Stutzerimonas</taxon>
    </lineage>
</organism>
<proteinExistence type="predicted"/>
<dbReference type="InterPro" id="IPR032720">
    <property type="entry name" value="Cys_rich_CWC"/>
</dbReference>
<keyword evidence="2" id="KW-1185">Reference proteome</keyword>
<name>A0ABU9M7S6_STUCH</name>
<accession>A0ABU9M7S6</accession>
<gene>
    <name evidence="1" type="ORF">AAGW23_05375</name>
</gene>
<dbReference type="EMBL" id="JBCFXD010000002">
    <property type="protein sequence ID" value="MEL7558273.1"/>
    <property type="molecule type" value="Genomic_DNA"/>
</dbReference>
<evidence type="ECO:0000313" key="2">
    <source>
        <dbReference type="Proteomes" id="UP001467669"/>
    </source>
</evidence>
<evidence type="ECO:0000313" key="1">
    <source>
        <dbReference type="EMBL" id="MEL7558273.1"/>
    </source>
</evidence>